<feature type="binding site" evidence="2">
    <location>
        <position position="107"/>
    </location>
    <ligand>
        <name>Mn(2+)</name>
        <dbReference type="ChEBI" id="CHEBI:29035"/>
        <label>2</label>
    </ligand>
</feature>
<feature type="binding site" evidence="2">
    <location>
        <position position="109"/>
    </location>
    <ligand>
        <name>Mn(2+)</name>
        <dbReference type="ChEBI" id="CHEBI:29035"/>
        <label>2</label>
    </ligand>
</feature>
<dbReference type="InterPro" id="IPR017439">
    <property type="entry name" value="Amidohydrolase"/>
</dbReference>
<comment type="cofactor">
    <cofactor evidence="2">
        <name>Mn(2+)</name>
        <dbReference type="ChEBI" id="CHEBI:29035"/>
    </cofactor>
    <text evidence="2">The Mn(2+) ion enhances activity.</text>
</comment>
<dbReference type="InterPro" id="IPR002933">
    <property type="entry name" value="Peptidase_M20"/>
</dbReference>
<dbReference type="PANTHER" id="PTHR11014:SF63">
    <property type="entry name" value="METALLOPEPTIDASE, PUTATIVE (AFU_ORTHOLOGUE AFUA_6G09600)-RELATED"/>
    <property type="match status" value="1"/>
</dbReference>
<evidence type="ECO:0000256" key="2">
    <source>
        <dbReference type="PIRSR" id="PIRSR005962-1"/>
    </source>
</evidence>
<dbReference type="FunFam" id="3.30.70.360:FF:000001">
    <property type="entry name" value="N-acetyldiaminopimelate deacetylase"/>
    <property type="match status" value="1"/>
</dbReference>
<evidence type="ECO:0000313" key="4">
    <source>
        <dbReference type="EMBL" id="HGN36327.1"/>
    </source>
</evidence>
<dbReference type="Pfam" id="PF07687">
    <property type="entry name" value="M20_dimer"/>
    <property type="match status" value="1"/>
</dbReference>
<feature type="binding site" evidence="2">
    <location>
        <position position="364"/>
    </location>
    <ligand>
        <name>Mn(2+)</name>
        <dbReference type="ChEBI" id="CHEBI:29035"/>
        <label>2</label>
    </ligand>
</feature>
<dbReference type="EMBL" id="DTAI01000064">
    <property type="protein sequence ID" value="HGN36327.1"/>
    <property type="molecule type" value="Genomic_DNA"/>
</dbReference>
<proteinExistence type="predicted"/>
<evidence type="ECO:0000313" key="5">
    <source>
        <dbReference type="EMBL" id="HGQ19031.1"/>
    </source>
</evidence>
<protein>
    <submittedName>
        <fullName evidence="5">Amidohydrolase</fullName>
    </submittedName>
</protein>
<feature type="domain" description="Peptidase M20 dimerisation" evidence="3">
    <location>
        <begin position="188"/>
        <end position="286"/>
    </location>
</feature>
<dbReference type="GO" id="GO:0046872">
    <property type="term" value="F:metal ion binding"/>
    <property type="evidence" value="ECO:0007669"/>
    <property type="project" value="UniProtKB-KW"/>
</dbReference>
<name>A0A7J3JSR5_9CREN</name>
<organism evidence="5">
    <name type="scientific">Ignisphaera aggregans</name>
    <dbReference type="NCBI Taxonomy" id="334771"/>
    <lineage>
        <taxon>Archaea</taxon>
        <taxon>Thermoproteota</taxon>
        <taxon>Thermoprotei</taxon>
        <taxon>Desulfurococcales</taxon>
        <taxon>Desulfurococcaceae</taxon>
        <taxon>Ignisphaera</taxon>
    </lineage>
</organism>
<dbReference type="GO" id="GO:0016787">
    <property type="term" value="F:hydrolase activity"/>
    <property type="evidence" value="ECO:0007669"/>
    <property type="project" value="UniProtKB-KW"/>
</dbReference>
<dbReference type="SUPFAM" id="SSF53187">
    <property type="entry name" value="Zn-dependent exopeptidases"/>
    <property type="match status" value="1"/>
</dbReference>
<keyword evidence="2" id="KW-0464">Manganese</keyword>
<dbReference type="Gene3D" id="3.30.70.360">
    <property type="match status" value="1"/>
</dbReference>
<keyword evidence="1 5" id="KW-0378">Hydrolase</keyword>
<keyword evidence="2" id="KW-0479">Metal-binding</keyword>
<reference evidence="5" key="1">
    <citation type="journal article" date="2020" name="mSystems">
        <title>Genome- and Community-Level Interaction Insights into Carbon Utilization and Element Cycling Functions of Hydrothermarchaeota in Hydrothermal Sediment.</title>
        <authorList>
            <person name="Zhou Z."/>
            <person name="Liu Y."/>
            <person name="Xu W."/>
            <person name="Pan J."/>
            <person name="Luo Z.H."/>
            <person name="Li M."/>
        </authorList>
    </citation>
    <scope>NUCLEOTIDE SEQUENCE [LARGE SCALE GENOMIC DNA]</scope>
    <source>
        <strain evidence="4">SpSt-618</strain>
        <strain evidence="5">SpSt-657</strain>
    </source>
</reference>
<dbReference type="SUPFAM" id="SSF55031">
    <property type="entry name" value="Bacterial exopeptidase dimerisation domain"/>
    <property type="match status" value="1"/>
</dbReference>
<evidence type="ECO:0000259" key="3">
    <source>
        <dbReference type="Pfam" id="PF07687"/>
    </source>
</evidence>
<evidence type="ECO:0000256" key="1">
    <source>
        <dbReference type="ARBA" id="ARBA00022801"/>
    </source>
</evidence>
<feature type="binding site" evidence="2">
    <location>
        <position position="167"/>
    </location>
    <ligand>
        <name>Mn(2+)</name>
        <dbReference type="ChEBI" id="CHEBI:29035"/>
        <label>2</label>
    </ligand>
</feature>
<dbReference type="PANTHER" id="PTHR11014">
    <property type="entry name" value="PEPTIDASE M20 FAMILY MEMBER"/>
    <property type="match status" value="1"/>
</dbReference>
<dbReference type="AlphaFoldDB" id="A0A7J3JSR5"/>
<dbReference type="PIRSF" id="PIRSF005962">
    <property type="entry name" value="Pept_M20D_amidohydro"/>
    <property type="match status" value="1"/>
</dbReference>
<sequence>MSVDDVEGKIINYSRSLNDYIIKLRREIHMYPELRFEEYRTAQLVLDELSAMGIEAFRVAGTGVIGVVRGSGNNGIVALRADMDALPIHEENDVFYKSRIPGRMHACGHDAHVAMLLGAAKVLNELRDYLNGSVKLVFQPAEEGGAGAERIVREGVLDDVGAIYGIHVWAELPSGVIATRRGAMNASATSFIIRIKGLGGHAAHPELTRDPTTPAADIYNAIQKIVSRAVDPFTPIVISTPKFEGSSASNVIPDEVRIYGTLRVFDLELRDRILKRLEAIVKHYSLAWDCEGILELSEVSYPPVVNTPELADFVMNIARKLGDVREAPMTMGAEDFSYYLQKIPGVFIVLGIRNESKGIVYPHHHPKFNVDEEVLWKGTALYALLAYNHLKAGVYVKKC</sequence>
<dbReference type="Pfam" id="PF01546">
    <property type="entry name" value="Peptidase_M20"/>
    <property type="match status" value="1"/>
</dbReference>
<dbReference type="InterPro" id="IPR036264">
    <property type="entry name" value="Bact_exopeptidase_dim_dom"/>
</dbReference>
<comment type="caution">
    <text evidence="5">The sequence shown here is derived from an EMBL/GenBank/DDBJ whole genome shotgun (WGS) entry which is preliminary data.</text>
</comment>
<dbReference type="NCBIfam" id="TIGR01891">
    <property type="entry name" value="amidohydrolases"/>
    <property type="match status" value="1"/>
</dbReference>
<feature type="binding site" evidence="2">
    <location>
        <position position="143"/>
    </location>
    <ligand>
        <name>Mn(2+)</name>
        <dbReference type="ChEBI" id="CHEBI:29035"/>
        <label>2</label>
    </ligand>
</feature>
<gene>
    <name evidence="4" type="ORF">ENT87_02070</name>
    <name evidence="5" type="ORF">ENU30_08710</name>
</gene>
<dbReference type="EMBL" id="DTBZ01000162">
    <property type="protein sequence ID" value="HGQ19031.1"/>
    <property type="molecule type" value="Genomic_DNA"/>
</dbReference>
<dbReference type="Gene3D" id="3.40.630.10">
    <property type="entry name" value="Zn peptidases"/>
    <property type="match status" value="1"/>
</dbReference>
<accession>A0A7J3JSR5</accession>
<dbReference type="InterPro" id="IPR011650">
    <property type="entry name" value="Peptidase_M20_dimer"/>
</dbReference>